<dbReference type="GO" id="GO:0071978">
    <property type="term" value="P:bacterial-type flagellum-dependent swarming motility"/>
    <property type="evidence" value="ECO:0007669"/>
    <property type="project" value="TreeGrafter"/>
</dbReference>
<dbReference type="OrthoDB" id="9804559at2"/>
<dbReference type="GO" id="GO:0005829">
    <property type="term" value="C:cytosol"/>
    <property type="evidence" value="ECO:0007669"/>
    <property type="project" value="TreeGrafter"/>
</dbReference>
<evidence type="ECO:0000256" key="2">
    <source>
        <dbReference type="ARBA" id="ARBA00009677"/>
    </source>
</evidence>
<comment type="function">
    <text evidence="5">A flexible structure which links the flagellar filament to the drive apparatus in the basal body.</text>
</comment>
<feature type="domain" description="Flagellar hook protein FlgE D2" evidence="8">
    <location>
        <begin position="154"/>
        <end position="303"/>
    </location>
</feature>
<comment type="similarity">
    <text evidence="2 5">Belongs to the flagella basal body rod proteins family.</text>
</comment>
<dbReference type="KEGG" id="cox:E0W60_07290"/>
<accession>A0A4P7L6W5</accession>
<dbReference type="AlphaFoldDB" id="A0A4P7L6W5"/>
<feature type="domain" description="Flagellar basal-body/hook protein C-terminal" evidence="7">
    <location>
        <begin position="376"/>
        <end position="420"/>
    </location>
</feature>
<comment type="subcellular location">
    <subcellularLocation>
        <location evidence="1 5">Bacterial flagellum basal body</location>
    </subcellularLocation>
</comment>
<dbReference type="Pfam" id="PF07559">
    <property type="entry name" value="FlgE_D2"/>
    <property type="match status" value="1"/>
</dbReference>
<evidence type="ECO:0000256" key="5">
    <source>
        <dbReference type="RuleBase" id="RU362116"/>
    </source>
</evidence>
<dbReference type="InterPro" id="IPR019776">
    <property type="entry name" value="Flagellar_basal_body_rod_CS"/>
</dbReference>
<gene>
    <name evidence="10" type="ORF">E0W60_07290</name>
</gene>
<name>A0A4P7L6W5_9BURK</name>
<reference evidence="10 11" key="1">
    <citation type="submission" date="2019-03" db="EMBL/GenBank/DDBJ databases">
        <title>Efficiently degradation of phenoxyalkanoic acid herbicides by Cupriavidus oxalaticus strain X32.</title>
        <authorList>
            <person name="Sheng X."/>
        </authorList>
    </citation>
    <scope>NUCLEOTIDE SEQUENCE [LARGE SCALE GENOMIC DNA]</scope>
    <source>
        <strain evidence="10 11">X32</strain>
    </source>
</reference>
<keyword evidence="10" id="KW-0969">Cilium</keyword>
<evidence type="ECO:0000259" key="6">
    <source>
        <dbReference type="Pfam" id="PF00460"/>
    </source>
</evidence>
<feature type="domain" description="Flagellar basal body rod protein N-terminal" evidence="6">
    <location>
        <begin position="6"/>
        <end position="33"/>
    </location>
</feature>
<proteinExistence type="inferred from homology"/>
<evidence type="ECO:0000313" key="10">
    <source>
        <dbReference type="EMBL" id="QBY50955.1"/>
    </source>
</evidence>
<dbReference type="InterPro" id="IPR053967">
    <property type="entry name" value="LlgE_F_G-like_D1"/>
</dbReference>
<feature type="domain" description="Flagellar hook protein FlgE/F/G-like D1" evidence="9">
    <location>
        <begin position="79"/>
        <end position="142"/>
    </location>
</feature>
<dbReference type="EMBL" id="CP038634">
    <property type="protein sequence ID" value="QBY50955.1"/>
    <property type="molecule type" value="Genomic_DNA"/>
</dbReference>
<dbReference type="InterPro" id="IPR011491">
    <property type="entry name" value="FlgE_D2"/>
</dbReference>
<dbReference type="RefSeq" id="WP_133093407.1">
    <property type="nucleotide sequence ID" value="NZ_CP038634.1"/>
</dbReference>
<dbReference type="Proteomes" id="UP000295294">
    <property type="component" value="Chromosome 1"/>
</dbReference>
<evidence type="ECO:0000259" key="7">
    <source>
        <dbReference type="Pfam" id="PF06429"/>
    </source>
</evidence>
<dbReference type="InterPro" id="IPR020013">
    <property type="entry name" value="Flagellar_FlgE/F/G"/>
</dbReference>
<dbReference type="Pfam" id="PF22692">
    <property type="entry name" value="LlgE_F_G_D1"/>
    <property type="match status" value="1"/>
</dbReference>
<dbReference type="InterPro" id="IPR001444">
    <property type="entry name" value="Flag_bb_rod_N"/>
</dbReference>
<evidence type="ECO:0000259" key="8">
    <source>
        <dbReference type="Pfam" id="PF07559"/>
    </source>
</evidence>
<sequence>MGFGQGVSGINAAAANLDVIGNNIANANTVGYKQSSTQFADVYAGSKIGLGTTVNSVVQSFKQGNIEASGRSLDVAITNGSGFYRLVGTDGSVHFSRNGQFLRTDDGRIVNAQGLQLTGYPAAAAGGGATPQPLVVSNAQMPPQETTDITAQYNLDSRSTVPTTAFASTPGNLPDSSMYNYSTSMTVYDSLGNARQVVAYFGKEMGGAPTVPGGTDWVLNVTDEAGNRLGIGDAATTPPTPAGQTVTLAFDSAGKLVSTNPASFALTSPAANGAGAMSMKVDLAGTTQFGSDHDAKPPQQNGYASGSLLGFSIEADGTIRGSYSNEQTQELGTVVLASFGNAEGLRAEGGNTWAATGASGQPVIGTPGGSRGQLMSNANEASNVDLSAELVNLIIAQRNYQANAKTIETQNQVMQSLVNM</sequence>
<keyword evidence="4 5" id="KW-0975">Bacterial flagellum</keyword>
<dbReference type="GO" id="GO:0009424">
    <property type="term" value="C:bacterial-type flagellum hook"/>
    <property type="evidence" value="ECO:0007669"/>
    <property type="project" value="TreeGrafter"/>
</dbReference>
<dbReference type="Gene3D" id="2.60.98.20">
    <property type="entry name" value="Flagellar hook protein FlgE"/>
    <property type="match status" value="1"/>
</dbReference>
<dbReference type="InterPro" id="IPR037058">
    <property type="entry name" value="Falgellar_hook_FlgE_sf"/>
</dbReference>
<dbReference type="InterPro" id="IPR010930">
    <property type="entry name" value="Flg_bb/hook_C_dom"/>
</dbReference>
<dbReference type="NCBIfam" id="NF004238">
    <property type="entry name" value="PRK05682.1-1"/>
    <property type="match status" value="1"/>
</dbReference>
<keyword evidence="10" id="KW-0966">Cell projection</keyword>
<evidence type="ECO:0000256" key="3">
    <source>
        <dbReference type="ARBA" id="ARBA00019015"/>
    </source>
</evidence>
<dbReference type="PANTHER" id="PTHR30435">
    <property type="entry name" value="FLAGELLAR PROTEIN"/>
    <property type="match status" value="1"/>
</dbReference>
<evidence type="ECO:0000313" key="11">
    <source>
        <dbReference type="Proteomes" id="UP000295294"/>
    </source>
</evidence>
<evidence type="ECO:0000259" key="9">
    <source>
        <dbReference type="Pfam" id="PF22692"/>
    </source>
</evidence>
<dbReference type="NCBIfam" id="TIGR03506">
    <property type="entry name" value="FlgEFG_subfam"/>
    <property type="match status" value="1"/>
</dbReference>
<dbReference type="PROSITE" id="PS00588">
    <property type="entry name" value="FLAGELLA_BB_ROD"/>
    <property type="match status" value="1"/>
</dbReference>
<evidence type="ECO:0000256" key="1">
    <source>
        <dbReference type="ARBA" id="ARBA00004117"/>
    </source>
</evidence>
<dbReference type="GO" id="GO:0009425">
    <property type="term" value="C:bacterial-type flagellum basal body"/>
    <property type="evidence" value="ECO:0007669"/>
    <property type="project" value="UniProtKB-SubCell"/>
</dbReference>
<keyword evidence="10" id="KW-0282">Flagellum</keyword>
<protein>
    <recommendedName>
        <fullName evidence="3 5">Flagellar hook protein FlgE</fullName>
    </recommendedName>
</protein>
<evidence type="ECO:0000256" key="4">
    <source>
        <dbReference type="ARBA" id="ARBA00023143"/>
    </source>
</evidence>
<dbReference type="Pfam" id="PF06429">
    <property type="entry name" value="Flg_bbr_C"/>
    <property type="match status" value="1"/>
</dbReference>
<dbReference type="Pfam" id="PF00460">
    <property type="entry name" value="Flg_bb_rod"/>
    <property type="match status" value="1"/>
</dbReference>
<dbReference type="PANTHER" id="PTHR30435:SF1">
    <property type="entry name" value="FLAGELLAR HOOK PROTEIN FLGE"/>
    <property type="match status" value="1"/>
</dbReference>
<dbReference type="InterPro" id="IPR037925">
    <property type="entry name" value="FlgE/F/G-like"/>
</dbReference>
<dbReference type="SUPFAM" id="SSF117143">
    <property type="entry name" value="Flagellar hook protein flgE"/>
    <property type="match status" value="1"/>
</dbReference>
<organism evidence="10 11">
    <name type="scientific">Cupriavidus oxalaticus</name>
    <dbReference type="NCBI Taxonomy" id="96344"/>
    <lineage>
        <taxon>Bacteria</taxon>
        <taxon>Pseudomonadati</taxon>
        <taxon>Pseudomonadota</taxon>
        <taxon>Betaproteobacteria</taxon>
        <taxon>Burkholderiales</taxon>
        <taxon>Burkholderiaceae</taxon>
        <taxon>Cupriavidus</taxon>
    </lineage>
</organism>